<comment type="cofactor">
    <cofactor evidence="1">
        <name>a divalent metal cation</name>
        <dbReference type="ChEBI" id="CHEBI:60240"/>
    </cofactor>
</comment>
<dbReference type="AlphaFoldDB" id="A0A0K8WAV4"/>
<evidence type="ECO:0000256" key="2">
    <source>
        <dbReference type="ARBA" id="ARBA00022723"/>
    </source>
</evidence>
<gene>
    <name evidence="4" type="ORF">c1_g1_i2</name>
</gene>
<dbReference type="EMBL" id="GDHF01004048">
    <property type="protein sequence ID" value="JAI48266.1"/>
    <property type="molecule type" value="Transcribed_RNA"/>
</dbReference>
<organism evidence="4">
    <name type="scientific">Bactrocera latifrons</name>
    <name type="common">Malaysian fruit fly</name>
    <name type="synonym">Chaetodacus latifrons</name>
    <dbReference type="NCBI Taxonomy" id="174628"/>
    <lineage>
        <taxon>Eukaryota</taxon>
        <taxon>Metazoa</taxon>
        <taxon>Ecdysozoa</taxon>
        <taxon>Arthropoda</taxon>
        <taxon>Hexapoda</taxon>
        <taxon>Insecta</taxon>
        <taxon>Pterygota</taxon>
        <taxon>Neoptera</taxon>
        <taxon>Endopterygota</taxon>
        <taxon>Diptera</taxon>
        <taxon>Brachycera</taxon>
        <taxon>Muscomorpha</taxon>
        <taxon>Tephritoidea</taxon>
        <taxon>Tephritidae</taxon>
        <taxon>Bactrocera</taxon>
        <taxon>Bactrocera</taxon>
    </lineage>
</organism>
<dbReference type="InterPro" id="IPR027806">
    <property type="entry name" value="HARBI1_dom"/>
</dbReference>
<sequence length="122" mass="14198">MKPFPFSVNQPESEKIFNRRISSCRRVVENAFGHLKARFRQIGRGLEVNLKNVNLVIKSCCIIHNICNNRNDTVNMQWIQQANAGNSGRQPHRAHIDRQEIICGIEIRQAIMTHFIHGKYYL</sequence>
<dbReference type="OrthoDB" id="8193319at2759"/>
<keyword evidence="2" id="KW-0479">Metal-binding</keyword>
<evidence type="ECO:0000256" key="1">
    <source>
        <dbReference type="ARBA" id="ARBA00001968"/>
    </source>
</evidence>
<evidence type="ECO:0000259" key="3">
    <source>
        <dbReference type="Pfam" id="PF13359"/>
    </source>
</evidence>
<feature type="domain" description="DDE Tnp4" evidence="3">
    <location>
        <begin position="12"/>
        <end position="65"/>
    </location>
</feature>
<protein>
    <recommendedName>
        <fullName evidence="3">DDE Tnp4 domain-containing protein</fullName>
    </recommendedName>
</protein>
<evidence type="ECO:0000313" key="4">
    <source>
        <dbReference type="EMBL" id="JAI48266.1"/>
    </source>
</evidence>
<name>A0A0K8WAV4_BACLA</name>
<accession>A0A0K8WAV4</accession>
<proteinExistence type="predicted"/>
<dbReference type="GO" id="GO:0046872">
    <property type="term" value="F:metal ion binding"/>
    <property type="evidence" value="ECO:0007669"/>
    <property type="project" value="UniProtKB-KW"/>
</dbReference>
<reference evidence="4" key="1">
    <citation type="submission" date="2015-06" db="EMBL/GenBank/DDBJ databases">
        <authorList>
            <person name="Hoefler B.C."/>
            <person name="Straight P.D."/>
        </authorList>
    </citation>
    <scope>NUCLEOTIDE SEQUENCE</scope>
</reference>
<dbReference type="Pfam" id="PF13359">
    <property type="entry name" value="DDE_Tnp_4"/>
    <property type="match status" value="1"/>
</dbReference>